<protein>
    <recommendedName>
        <fullName evidence="4">Ig-like domain-containing protein</fullName>
    </recommendedName>
</protein>
<evidence type="ECO:0008006" key="4">
    <source>
        <dbReference type="Google" id="ProtNLM"/>
    </source>
</evidence>
<comment type="caution">
    <text evidence="2">The sequence shown here is derived from an EMBL/GenBank/DDBJ whole genome shotgun (WGS) entry which is preliminary data.</text>
</comment>
<name>A0A927M1A0_9ACTN</name>
<gene>
    <name evidence="2" type="ORF">H4W31_000623</name>
</gene>
<sequence>MHRRLMTALAAITISTLLVGGFPAPAYAATAAGRDSHDSAAMGAYFGVVNALNPVNYRKHPNWNYPDSDTFRNGDVLWLYCYFLGAPAGPNNNPLWYHANNGDDGGYGFVNDRYLNTPGTAANPQPQAEPCMPAGEGRIYPDNAVYTAVNAPSTVLFGNHPAKMWSAGHGFLTGDTMELYCYFFGASAGPYNNSLWYMAYDRNRGTHGWINDHNLNTPGTAANPQPQTYECWDSGI</sequence>
<evidence type="ECO:0000313" key="2">
    <source>
        <dbReference type="EMBL" id="MBE1484985.1"/>
    </source>
</evidence>
<dbReference type="AlphaFoldDB" id="A0A927M1A0"/>
<feature type="signal peptide" evidence="1">
    <location>
        <begin position="1"/>
        <end position="28"/>
    </location>
</feature>
<dbReference type="RefSeq" id="WP_192765260.1">
    <property type="nucleotide sequence ID" value="NZ_JADBEB010000001.1"/>
</dbReference>
<accession>A0A927M1A0</accession>
<keyword evidence="3" id="KW-1185">Reference proteome</keyword>
<evidence type="ECO:0000313" key="3">
    <source>
        <dbReference type="Proteomes" id="UP000649753"/>
    </source>
</evidence>
<proteinExistence type="predicted"/>
<dbReference type="Proteomes" id="UP000649753">
    <property type="component" value="Unassembled WGS sequence"/>
</dbReference>
<feature type="chain" id="PRO_5037725171" description="Ig-like domain-containing protein" evidence="1">
    <location>
        <begin position="29"/>
        <end position="236"/>
    </location>
</feature>
<evidence type="ECO:0000256" key="1">
    <source>
        <dbReference type="SAM" id="SignalP"/>
    </source>
</evidence>
<dbReference type="EMBL" id="JADBEB010000001">
    <property type="protein sequence ID" value="MBE1484985.1"/>
    <property type="molecule type" value="Genomic_DNA"/>
</dbReference>
<organism evidence="2 3">
    <name type="scientific">Plantactinospora soyae</name>
    <dbReference type="NCBI Taxonomy" id="1544732"/>
    <lineage>
        <taxon>Bacteria</taxon>
        <taxon>Bacillati</taxon>
        <taxon>Actinomycetota</taxon>
        <taxon>Actinomycetes</taxon>
        <taxon>Micromonosporales</taxon>
        <taxon>Micromonosporaceae</taxon>
        <taxon>Plantactinospora</taxon>
    </lineage>
</organism>
<keyword evidence="1" id="KW-0732">Signal</keyword>
<reference evidence="2" key="1">
    <citation type="submission" date="2020-10" db="EMBL/GenBank/DDBJ databases">
        <title>Sequencing the genomes of 1000 actinobacteria strains.</title>
        <authorList>
            <person name="Klenk H.-P."/>
        </authorList>
    </citation>
    <scope>NUCLEOTIDE SEQUENCE</scope>
    <source>
        <strain evidence="2">DSM 46832</strain>
    </source>
</reference>